<dbReference type="Pfam" id="PF00501">
    <property type="entry name" value="AMP-binding"/>
    <property type="match status" value="1"/>
</dbReference>
<dbReference type="Gene3D" id="3.40.50.12780">
    <property type="entry name" value="N-terminal domain of ligase-like"/>
    <property type="match status" value="1"/>
</dbReference>
<dbReference type="InterPro" id="IPR025110">
    <property type="entry name" value="AMP-bd_C"/>
</dbReference>
<proteinExistence type="inferred from homology"/>
<feature type="domain" description="AMP-dependent synthetase/ligase" evidence="3">
    <location>
        <begin position="15"/>
        <end position="358"/>
    </location>
</feature>
<dbReference type="Proteomes" id="UP000033115">
    <property type="component" value="Chromosome"/>
</dbReference>
<dbReference type="HOGENOM" id="CLU_000022_59_10_9"/>
<dbReference type="InterPro" id="IPR042099">
    <property type="entry name" value="ANL_N_sf"/>
</dbReference>
<keyword evidence="6" id="KW-1185">Reference proteome</keyword>
<dbReference type="InterPro" id="IPR000873">
    <property type="entry name" value="AMP-dep_synth/lig_dom"/>
</dbReference>
<evidence type="ECO:0000256" key="2">
    <source>
        <dbReference type="ARBA" id="ARBA00022598"/>
    </source>
</evidence>
<name>A0A0E3K2E1_CLOSL</name>
<dbReference type="AlphaFoldDB" id="A0A0E3K2E1"/>
<accession>A0A0E3K2E1</accession>
<dbReference type="EMBL" id="CP009933">
    <property type="protein sequence ID" value="AKA70752.1"/>
    <property type="molecule type" value="Genomic_DNA"/>
</dbReference>
<dbReference type="InterPro" id="IPR045851">
    <property type="entry name" value="AMP-bd_C_sf"/>
</dbReference>
<dbReference type="GO" id="GO:0031956">
    <property type="term" value="F:medium-chain fatty acid-CoA ligase activity"/>
    <property type="evidence" value="ECO:0007669"/>
    <property type="project" value="TreeGrafter"/>
</dbReference>
<sequence>MTFTDYIFEKSFNLEKTAVIYDKETKISYREIYININRVTNLLVEKKYNKKDSVLIVSDNCQFFITTYFGIIKNGSICVPINPVTSSEDIKYIIDILKIKLVFVQKKYKVKIQNIINDDVELHTEKDLEAIKFNGVLDVNNNINIKEDISVIMFTSGSTDKPKGVMLTHYNLMYNTESIIDYLNLTEKDIIDVVLPFYYCYGTSLLNTHFRCGGTVVINNKFMFPQSVIEHINKYKCTGFAGVPSTYQILLRMTNFKECKFPSLRYITQAGGRLPEVFIKELSNTLKNVDIYIMYGQTEATARLSYLPPSKIKSKLGSIGKGIPGTEIKVLNKNGVEVEPGEVGEVVAKGENIMKGYFNDKKSTEKVIKAGLLYTGDLATIDEDGYVYIVSREKNIIKSGGNRISPKEIENLIVKIPEVVECAVIGIEDDVLGEAVKAFVVLKSKEVSLDFKFIVDYCKNKLPKYKVPKYIEFLDTLPKNSSGKVLLKVLKDKEKRETRQYD</sequence>
<dbReference type="RefSeq" id="WP_029162049.1">
    <property type="nucleotide sequence ID" value="NZ_CP009933.1"/>
</dbReference>
<dbReference type="Pfam" id="PF13193">
    <property type="entry name" value="AMP-binding_C"/>
    <property type="match status" value="1"/>
</dbReference>
<gene>
    <name evidence="5" type="ORF">CSCA_3627</name>
</gene>
<organism evidence="5 6">
    <name type="scientific">Clostridium scatologenes</name>
    <dbReference type="NCBI Taxonomy" id="1548"/>
    <lineage>
        <taxon>Bacteria</taxon>
        <taxon>Bacillati</taxon>
        <taxon>Bacillota</taxon>
        <taxon>Clostridia</taxon>
        <taxon>Eubacteriales</taxon>
        <taxon>Clostridiaceae</taxon>
        <taxon>Clostridium</taxon>
    </lineage>
</organism>
<dbReference type="FunFam" id="3.30.300.30:FF:000008">
    <property type="entry name" value="2,3-dihydroxybenzoate-AMP ligase"/>
    <property type="match status" value="1"/>
</dbReference>
<evidence type="ECO:0000313" key="5">
    <source>
        <dbReference type="EMBL" id="AKA70752.1"/>
    </source>
</evidence>
<keyword evidence="2" id="KW-0436">Ligase</keyword>
<comment type="similarity">
    <text evidence="1">Belongs to the ATP-dependent AMP-binding enzyme family.</text>
</comment>
<feature type="domain" description="AMP-binding enzyme C-terminal" evidence="4">
    <location>
        <begin position="408"/>
        <end position="484"/>
    </location>
</feature>
<dbReference type="STRING" id="1548.CSCA_3627"/>
<evidence type="ECO:0000259" key="4">
    <source>
        <dbReference type="Pfam" id="PF13193"/>
    </source>
</evidence>
<dbReference type="GO" id="GO:0006631">
    <property type="term" value="P:fatty acid metabolic process"/>
    <property type="evidence" value="ECO:0007669"/>
    <property type="project" value="TreeGrafter"/>
</dbReference>
<evidence type="ECO:0000256" key="1">
    <source>
        <dbReference type="ARBA" id="ARBA00006432"/>
    </source>
</evidence>
<dbReference type="KEGG" id="csq:CSCA_3627"/>
<dbReference type="SUPFAM" id="SSF56801">
    <property type="entry name" value="Acetyl-CoA synthetase-like"/>
    <property type="match status" value="1"/>
</dbReference>
<protein>
    <submittedName>
        <fullName evidence="5">AMP-binding enzyme</fullName>
    </submittedName>
</protein>
<evidence type="ECO:0000313" key="6">
    <source>
        <dbReference type="Proteomes" id="UP000033115"/>
    </source>
</evidence>
<dbReference type="Gene3D" id="3.30.300.30">
    <property type="match status" value="1"/>
</dbReference>
<dbReference type="PANTHER" id="PTHR43201:SF5">
    <property type="entry name" value="MEDIUM-CHAIN ACYL-COA LIGASE ACSF2, MITOCHONDRIAL"/>
    <property type="match status" value="1"/>
</dbReference>
<evidence type="ECO:0000259" key="3">
    <source>
        <dbReference type="Pfam" id="PF00501"/>
    </source>
</evidence>
<dbReference type="PANTHER" id="PTHR43201">
    <property type="entry name" value="ACYL-COA SYNTHETASE"/>
    <property type="match status" value="1"/>
</dbReference>
<reference evidence="5 6" key="1">
    <citation type="journal article" date="2015" name="J. Biotechnol.">
        <title>Complete genome sequence of a malodorant-producing acetogen, Clostridium scatologenes ATCC 25775(T).</title>
        <authorList>
            <person name="Zhu Z."/>
            <person name="Guo T."/>
            <person name="Zheng H."/>
            <person name="Song T."/>
            <person name="Ouyang P."/>
            <person name="Xie J."/>
        </authorList>
    </citation>
    <scope>NUCLEOTIDE SEQUENCE [LARGE SCALE GENOMIC DNA]</scope>
    <source>
        <strain evidence="5 6">ATCC 25775</strain>
    </source>
</reference>